<name>A0AAN6GZR7_9BASI</name>
<comment type="caution">
    <text evidence="12">The sequence shown here is derived from an EMBL/GenBank/DDBJ whole genome shotgun (WGS) entry which is preliminary data.</text>
</comment>
<feature type="compositionally biased region" description="Basic and acidic residues" evidence="11">
    <location>
        <begin position="417"/>
        <end position="428"/>
    </location>
</feature>
<evidence type="ECO:0000256" key="7">
    <source>
        <dbReference type="ARBA" id="ARBA00022989"/>
    </source>
</evidence>
<evidence type="ECO:0000256" key="10">
    <source>
        <dbReference type="RuleBase" id="RU366035"/>
    </source>
</evidence>
<protein>
    <recommendedName>
        <fullName evidence="10">Plasma membrane fusion protein PRM1</fullName>
    </recommendedName>
</protein>
<dbReference type="PANTHER" id="PTHR31030:SF1">
    <property type="entry name" value="PLASMA MEMBRANE FUSION PROTEIN PRM1"/>
    <property type="match status" value="1"/>
</dbReference>
<evidence type="ECO:0000256" key="5">
    <source>
        <dbReference type="ARBA" id="ARBA00022692"/>
    </source>
</evidence>
<feature type="region of interest" description="Disordered" evidence="11">
    <location>
        <begin position="401"/>
        <end position="428"/>
    </location>
</feature>
<organism evidence="12 13">
    <name type="scientific">Tilletia horrida</name>
    <dbReference type="NCBI Taxonomy" id="155126"/>
    <lineage>
        <taxon>Eukaryota</taxon>
        <taxon>Fungi</taxon>
        <taxon>Dikarya</taxon>
        <taxon>Basidiomycota</taxon>
        <taxon>Ustilaginomycotina</taxon>
        <taxon>Exobasidiomycetes</taxon>
        <taxon>Tilletiales</taxon>
        <taxon>Tilletiaceae</taxon>
        <taxon>Tilletia</taxon>
    </lineage>
</organism>
<gene>
    <name evidence="12" type="primary">PRM1</name>
    <name evidence="12" type="ORF">OC846_000990</name>
</gene>
<sequence length="871" mass="94659">MLPKVFDRPSSTRWKKAPLPARDPKHLLFRSVSSASTAHSTPPPFLSLRSRLLLAALSPTLLGLIAVLVTVAIPLLTAGASPIQTRIDQAKDRLTSACGGVQAAAAAIQGVPHYMATGTNRMIASTVVFFVQGLGHLLMLLLIATEQVLLYVVDTYRSLLQCLIELLIRGVLAVLTEAVQILSNGINEASQGIKAAVQAAVAGVNTVISTALSGVNDVLHIVGKSVSVPQIDVPNLSALDNVRLPTFFEDGLIALNNTIPTLDQVKDKINAVISAPLVSLRVDVNNSINAFSFNQSTLDVPALPTPAIQICNASTIADATGPLDELAHAVHKLELFLLIGLLFAMLLVALGTVGLEWWAWRSMWRHVKIIRDVCGRTDDTEPHTHPTQTPANDPEKAALTSRFKTDSESKWSALKKHASEEQDGDPERKRALEAYRNRTTQHPISSYWLNASDMPEPYAGRGRQPTTGAASGEHQQVHFAALPSRSASRATVGTPSLSSQSTTRLVVVSDHCMSVPDQQDSVNGLSSATPAADPLASDRGTLDLVHLVHHPLTTAFSLRVASFMRVRHGQTLDAIRWYLGGWIGHAGMLALFAFAIFGALSSEVHILALGRLANTYDKRLTGSLTDFTSGIQSELQAAFLTQSITYANQVNGQIQSHEDQINHDVFGWVNVTTSTMNNTLNEFVDMVDETVSDIFNNTILYSPVQNFINCILIRKVQGIETALTWIHDNAHVSFPRVDSDILTLNDTEMQTLLSPVTNLGSGVDNTGAQSSSAAQQPTVARIVAGQLKALRRQRDFFLGLLAVWVLLAVVGLLMMFRRMRGHRSTRQRRGEHDGQDLYNIPLGSPSRHVPWISRARRQVVGLLGQKSKPWS</sequence>
<keyword evidence="9" id="KW-0325">Glycoprotein</keyword>
<dbReference type="GO" id="GO:0032220">
    <property type="term" value="P:plasma membrane fusion involved in cytogamy"/>
    <property type="evidence" value="ECO:0007669"/>
    <property type="project" value="TreeGrafter"/>
</dbReference>
<dbReference type="GO" id="GO:0005886">
    <property type="term" value="C:plasma membrane"/>
    <property type="evidence" value="ECO:0007669"/>
    <property type="project" value="UniProtKB-SubCell"/>
</dbReference>
<reference evidence="12" key="1">
    <citation type="journal article" date="2023" name="PhytoFront">
        <title>Draft Genome Resources of Seven Strains of Tilletia horrida, Causal Agent of Kernel Smut of Rice.</title>
        <authorList>
            <person name="Khanal S."/>
            <person name="Antony Babu S."/>
            <person name="Zhou X.G."/>
        </authorList>
    </citation>
    <scope>NUCLEOTIDE SEQUENCE</scope>
    <source>
        <strain evidence="12">TX6</strain>
    </source>
</reference>
<evidence type="ECO:0000256" key="2">
    <source>
        <dbReference type="ARBA" id="ARBA00004651"/>
    </source>
</evidence>
<dbReference type="Proteomes" id="UP001176517">
    <property type="component" value="Unassembled WGS sequence"/>
</dbReference>
<feature type="transmembrane region" description="Helical" evidence="10">
    <location>
        <begin position="796"/>
        <end position="816"/>
    </location>
</feature>
<proteinExistence type="inferred from homology"/>
<evidence type="ECO:0000313" key="13">
    <source>
        <dbReference type="Proteomes" id="UP001176517"/>
    </source>
</evidence>
<keyword evidence="7 10" id="KW-1133">Transmembrane helix</keyword>
<keyword evidence="8 10" id="KW-0472">Membrane</keyword>
<keyword evidence="5 10" id="KW-0812">Transmembrane</keyword>
<comment type="similarity">
    <text evidence="3 10">Belongs to the PRM1 family.</text>
</comment>
<comment type="function">
    <text evidence="1 10">Involved in cell fusion during mating by stabilizing the plasma membrane fusion event.</text>
</comment>
<evidence type="ECO:0000256" key="9">
    <source>
        <dbReference type="ARBA" id="ARBA00023180"/>
    </source>
</evidence>
<evidence type="ECO:0000256" key="8">
    <source>
        <dbReference type="ARBA" id="ARBA00023136"/>
    </source>
</evidence>
<comment type="subcellular location">
    <subcellularLocation>
        <location evidence="2 10">Cell membrane</location>
        <topology evidence="2 10">Multi-pass membrane protein</topology>
    </subcellularLocation>
</comment>
<keyword evidence="4 10" id="KW-1003">Cell membrane</keyword>
<feature type="transmembrane region" description="Helical" evidence="10">
    <location>
        <begin position="52"/>
        <end position="76"/>
    </location>
</feature>
<dbReference type="EMBL" id="JAPDMZ010000012">
    <property type="protein sequence ID" value="KAK0556671.1"/>
    <property type="molecule type" value="Genomic_DNA"/>
</dbReference>
<evidence type="ECO:0000313" key="12">
    <source>
        <dbReference type="EMBL" id="KAK0556671.1"/>
    </source>
</evidence>
<keyword evidence="6 10" id="KW-0184">Conjugation</keyword>
<evidence type="ECO:0000256" key="6">
    <source>
        <dbReference type="ARBA" id="ARBA00022971"/>
    </source>
</evidence>
<evidence type="ECO:0000256" key="1">
    <source>
        <dbReference type="ARBA" id="ARBA00002512"/>
    </source>
</evidence>
<dbReference type="GO" id="GO:0043332">
    <property type="term" value="C:mating projection tip"/>
    <property type="evidence" value="ECO:0007669"/>
    <property type="project" value="UniProtKB-UniRule"/>
</dbReference>
<evidence type="ECO:0000256" key="11">
    <source>
        <dbReference type="SAM" id="MobiDB-lite"/>
    </source>
</evidence>
<evidence type="ECO:0000256" key="3">
    <source>
        <dbReference type="ARBA" id="ARBA00010780"/>
    </source>
</evidence>
<dbReference type="PANTHER" id="PTHR31030">
    <property type="entry name" value="PLASMA MEMBRANE FUSION PROTEIN PRM1"/>
    <property type="match status" value="1"/>
</dbReference>
<feature type="transmembrane region" description="Helical" evidence="10">
    <location>
        <begin position="577"/>
        <end position="600"/>
    </location>
</feature>
<keyword evidence="13" id="KW-1185">Reference proteome</keyword>
<feature type="transmembrane region" description="Helical" evidence="10">
    <location>
        <begin position="122"/>
        <end position="144"/>
    </location>
</feature>
<evidence type="ECO:0000256" key="4">
    <source>
        <dbReference type="ARBA" id="ARBA00022475"/>
    </source>
</evidence>
<feature type="transmembrane region" description="Helical" evidence="10">
    <location>
        <begin position="335"/>
        <end position="360"/>
    </location>
</feature>
<accession>A0AAN6GZR7</accession>
<dbReference type="InterPro" id="IPR026777">
    <property type="entry name" value="PRM1"/>
</dbReference>
<dbReference type="AlphaFoldDB" id="A0AAN6GZR7"/>